<organism evidence="1 2">
    <name type="scientific">Fodinibacter luteus</name>
    <dbReference type="NCBI Taxonomy" id="552064"/>
    <lineage>
        <taxon>Bacteria</taxon>
        <taxon>Bacillati</taxon>
        <taxon>Actinomycetota</taxon>
        <taxon>Actinomycetes</taxon>
        <taxon>Micrococcales</taxon>
        <taxon>Intrasporangiaceae</taxon>
        <taxon>Fodinibacter (ex Wang et al. 2009)</taxon>
    </lineage>
</organism>
<gene>
    <name evidence="1" type="ORF">GCM10023168_30380</name>
</gene>
<keyword evidence="2" id="KW-1185">Reference proteome</keyword>
<comment type="caution">
    <text evidence="1">The sequence shown here is derived from an EMBL/GenBank/DDBJ whole genome shotgun (WGS) entry which is preliminary data.</text>
</comment>
<proteinExistence type="predicted"/>
<reference evidence="2" key="1">
    <citation type="journal article" date="2019" name="Int. J. Syst. Evol. Microbiol.">
        <title>The Global Catalogue of Microorganisms (GCM) 10K type strain sequencing project: providing services to taxonomists for standard genome sequencing and annotation.</title>
        <authorList>
            <consortium name="The Broad Institute Genomics Platform"/>
            <consortium name="The Broad Institute Genome Sequencing Center for Infectious Disease"/>
            <person name="Wu L."/>
            <person name="Ma J."/>
        </authorList>
    </citation>
    <scope>NUCLEOTIDE SEQUENCE [LARGE SCALE GENOMIC DNA]</scope>
    <source>
        <strain evidence="2">JCM 17809</strain>
    </source>
</reference>
<accession>A0ABP8KND5</accession>
<protein>
    <submittedName>
        <fullName evidence="1">Uncharacterized protein</fullName>
    </submittedName>
</protein>
<evidence type="ECO:0000313" key="1">
    <source>
        <dbReference type="EMBL" id="GAA4410559.1"/>
    </source>
</evidence>
<evidence type="ECO:0000313" key="2">
    <source>
        <dbReference type="Proteomes" id="UP001500945"/>
    </source>
</evidence>
<sequence length="54" mass="6377">MRDIRCLIRRHRWESRHNPEVEGPKGDYQTCARCGEDKAGYEAPPKNMYRGVWG</sequence>
<name>A0ABP8KND5_9MICO</name>
<dbReference type="EMBL" id="BAABGM010000020">
    <property type="protein sequence ID" value="GAA4410559.1"/>
    <property type="molecule type" value="Genomic_DNA"/>
</dbReference>
<dbReference type="Proteomes" id="UP001500945">
    <property type="component" value="Unassembled WGS sequence"/>
</dbReference>